<dbReference type="Proteomes" id="UP000324897">
    <property type="component" value="Unassembled WGS sequence"/>
</dbReference>
<proteinExistence type="predicted"/>
<sequence length="68" mass="7648">MRIWAAYRSGSMHVAYVRNVTARLGGSPCPPALPPRSFQPREERFRRASYLGFFGECHGSFAAASWLD</sequence>
<name>A0A5J9VMH9_9POAL</name>
<accession>A0A5J9VMH9</accession>
<reference evidence="2 3" key="1">
    <citation type="journal article" date="2019" name="Sci. Rep.">
        <title>A high-quality genome of Eragrostis curvula grass provides insights into Poaceae evolution and supports new strategies to enhance forage quality.</title>
        <authorList>
            <person name="Carballo J."/>
            <person name="Santos B.A.C.M."/>
            <person name="Zappacosta D."/>
            <person name="Garbus I."/>
            <person name="Selva J.P."/>
            <person name="Gallo C.A."/>
            <person name="Diaz A."/>
            <person name="Albertini E."/>
            <person name="Caccamo M."/>
            <person name="Echenique V."/>
        </authorList>
    </citation>
    <scope>NUCLEOTIDE SEQUENCE [LARGE SCALE GENOMIC DNA]</scope>
    <source>
        <strain evidence="3">cv. Victoria</strain>
        <tissue evidence="2">Leaf</tissue>
    </source>
</reference>
<dbReference type="EMBL" id="RWGY01000009">
    <property type="protein sequence ID" value="TVU36675.1"/>
    <property type="molecule type" value="Genomic_DNA"/>
</dbReference>
<dbReference type="Gramene" id="TVU36675">
    <property type="protein sequence ID" value="TVU36675"/>
    <property type="gene ID" value="EJB05_18619"/>
</dbReference>
<dbReference type="EMBL" id="RWGY01000009">
    <property type="protein sequence ID" value="TVU36676.1"/>
    <property type="molecule type" value="Genomic_DNA"/>
</dbReference>
<evidence type="ECO:0000313" key="1">
    <source>
        <dbReference type="EMBL" id="TVU36675.1"/>
    </source>
</evidence>
<evidence type="ECO:0000313" key="3">
    <source>
        <dbReference type="Proteomes" id="UP000324897"/>
    </source>
</evidence>
<feature type="non-terminal residue" evidence="2">
    <location>
        <position position="1"/>
    </location>
</feature>
<protein>
    <submittedName>
        <fullName evidence="2">Uncharacterized protein</fullName>
    </submittedName>
</protein>
<dbReference type="Gramene" id="TVU36676">
    <property type="protein sequence ID" value="TVU36676"/>
    <property type="gene ID" value="EJB05_18620"/>
</dbReference>
<dbReference type="AlphaFoldDB" id="A0A5J9VMH9"/>
<keyword evidence="3" id="KW-1185">Reference proteome</keyword>
<gene>
    <name evidence="1" type="ORF">EJB05_18619</name>
    <name evidence="2" type="ORF">EJB05_18620</name>
</gene>
<organism evidence="2 3">
    <name type="scientific">Eragrostis curvula</name>
    <name type="common">weeping love grass</name>
    <dbReference type="NCBI Taxonomy" id="38414"/>
    <lineage>
        <taxon>Eukaryota</taxon>
        <taxon>Viridiplantae</taxon>
        <taxon>Streptophyta</taxon>
        <taxon>Embryophyta</taxon>
        <taxon>Tracheophyta</taxon>
        <taxon>Spermatophyta</taxon>
        <taxon>Magnoliopsida</taxon>
        <taxon>Liliopsida</taxon>
        <taxon>Poales</taxon>
        <taxon>Poaceae</taxon>
        <taxon>PACMAD clade</taxon>
        <taxon>Chloridoideae</taxon>
        <taxon>Eragrostideae</taxon>
        <taxon>Eragrostidinae</taxon>
        <taxon>Eragrostis</taxon>
    </lineage>
</organism>
<comment type="caution">
    <text evidence="2">The sequence shown here is derived from an EMBL/GenBank/DDBJ whole genome shotgun (WGS) entry which is preliminary data.</text>
</comment>
<evidence type="ECO:0000313" key="2">
    <source>
        <dbReference type="EMBL" id="TVU36676.1"/>
    </source>
</evidence>